<proteinExistence type="predicted"/>
<comment type="caution">
    <text evidence="2">The sequence shown here is derived from an EMBL/GenBank/DDBJ whole genome shotgun (WGS) entry which is preliminary data.</text>
</comment>
<evidence type="ECO:0000313" key="3">
    <source>
        <dbReference type="Proteomes" id="UP000653358"/>
    </source>
</evidence>
<accession>A0ABR6WNQ1</accession>
<keyword evidence="3" id="KW-1185">Reference proteome</keyword>
<reference evidence="2 3" key="1">
    <citation type="journal article" date="2020" name="mSystems">
        <title>Defining Genomic and Predicted Metabolic Features of the Acetobacterium Genus.</title>
        <authorList>
            <person name="Ross D.E."/>
            <person name="Marshall C.W."/>
            <person name="Gulliver D."/>
            <person name="May H.D."/>
            <person name="Norman R.S."/>
        </authorList>
    </citation>
    <scope>NUCLEOTIDE SEQUENCE [LARGE SCALE GENOMIC DNA]</scope>
    <source>
        <strain evidence="2 3">DSM 9173</strain>
    </source>
</reference>
<feature type="region of interest" description="Disordered" evidence="1">
    <location>
        <begin position="30"/>
        <end position="58"/>
    </location>
</feature>
<organism evidence="2 3">
    <name type="scientific">Acetobacterium tundrae</name>
    <dbReference type="NCBI Taxonomy" id="132932"/>
    <lineage>
        <taxon>Bacteria</taxon>
        <taxon>Bacillati</taxon>
        <taxon>Bacillota</taxon>
        <taxon>Clostridia</taxon>
        <taxon>Eubacteriales</taxon>
        <taxon>Eubacteriaceae</taxon>
        <taxon>Acetobacterium</taxon>
    </lineage>
</organism>
<dbReference type="EMBL" id="WJBB01000019">
    <property type="protein sequence ID" value="MBC3798037.1"/>
    <property type="molecule type" value="Genomic_DNA"/>
</dbReference>
<name>A0ABR6WNQ1_9FIRM</name>
<evidence type="ECO:0000256" key="1">
    <source>
        <dbReference type="SAM" id="MobiDB-lite"/>
    </source>
</evidence>
<protein>
    <submittedName>
        <fullName evidence="2">Uncharacterized protein</fullName>
    </submittedName>
</protein>
<gene>
    <name evidence="2" type="ORF">GH807_13390</name>
</gene>
<sequence length="421" mass="47296">MATKLENLKITKVDFVDNGANPEANVMIFKSEDPAKMPADGQDEENLEDKEMKDAGDDEFIPAKKRSIKKVFEYLAKAFGMANDDESMDKNSNDVEKSATLFKDNVSLDKVIDAIRMNGYGMSESMISIMEDKEIANKQDVMLSNLQDYFNLTSNAIEYWAKGQVQDDVAKSVEEIHPDYHKVFKSAKLWLDEQINKSNNQKNETEEESMDLTKMSKEDRAAYDALVAKYNTKDDSTVGKNCGATDDEDVTAEAAKKKKEDADAKALEDKKKVKKSAEEEKEDIYKGLPDAVAQELDYLRKRADASDDKELMEVAKGYEMIGKKADELFPVLKSLKSADETAYTNMIEILDASKSAVEKSGLFDEIGKSGHAIPGMTAIEKKANEVMEKNPEISRFEAIDKVFDSNPELKEEYDKTINKEV</sequence>
<dbReference type="RefSeq" id="WP_148603688.1">
    <property type="nucleotide sequence ID" value="NZ_RXYB01000010.1"/>
</dbReference>
<dbReference type="Proteomes" id="UP000653358">
    <property type="component" value="Unassembled WGS sequence"/>
</dbReference>
<evidence type="ECO:0000313" key="2">
    <source>
        <dbReference type="EMBL" id="MBC3798037.1"/>
    </source>
</evidence>